<accession>A0A0H3LYP6</accession>
<evidence type="ECO:0000256" key="5">
    <source>
        <dbReference type="HAMAP-Rule" id="MF_00358"/>
    </source>
</evidence>
<gene>
    <name evidence="5" type="primary">rpsU</name>
    <name evidence="7" type="ordered locus">ERWE_CDS_01490</name>
</gene>
<name>A0A0H3LYP6_EHRRW</name>
<dbReference type="eggNOG" id="COG0828">
    <property type="taxonomic scope" value="Bacteria"/>
</dbReference>
<dbReference type="GO" id="GO:0006412">
    <property type="term" value="P:translation"/>
    <property type="evidence" value="ECO:0007669"/>
    <property type="project" value="UniProtKB-UniRule"/>
</dbReference>
<proteinExistence type="inferred from homology"/>
<dbReference type="EMBL" id="CR925678">
    <property type="protein sequence ID" value="CAI26643.1"/>
    <property type="molecule type" value="Genomic_DNA"/>
</dbReference>
<keyword evidence="8" id="KW-1185">Reference proteome</keyword>
<dbReference type="InterPro" id="IPR001911">
    <property type="entry name" value="Ribosomal_bS21"/>
</dbReference>
<dbReference type="NCBIfam" id="TIGR00030">
    <property type="entry name" value="S21p"/>
    <property type="match status" value="1"/>
</dbReference>
<dbReference type="KEGG" id="erw:ERWE_CDS_01490"/>
<evidence type="ECO:0000256" key="6">
    <source>
        <dbReference type="SAM" id="MobiDB-lite"/>
    </source>
</evidence>
<dbReference type="Pfam" id="PF01165">
    <property type="entry name" value="Ribosomal_S21"/>
    <property type="match status" value="1"/>
</dbReference>
<feature type="region of interest" description="Disordered" evidence="6">
    <location>
        <begin position="38"/>
        <end position="73"/>
    </location>
</feature>
<evidence type="ECO:0000256" key="3">
    <source>
        <dbReference type="ARBA" id="ARBA00023274"/>
    </source>
</evidence>
<evidence type="ECO:0000313" key="7">
    <source>
        <dbReference type="EMBL" id="CAI26643.1"/>
    </source>
</evidence>
<feature type="compositionally biased region" description="Basic and acidic residues" evidence="6">
    <location>
        <begin position="40"/>
        <end position="69"/>
    </location>
</feature>
<protein>
    <recommendedName>
        <fullName evidence="4 5">Small ribosomal subunit protein bS21</fullName>
    </recommendedName>
</protein>
<evidence type="ECO:0000256" key="1">
    <source>
        <dbReference type="ARBA" id="ARBA00006640"/>
    </source>
</evidence>
<dbReference type="AlphaFoldDB" id="A0A0H3LYP6"/>
<dbReference type="KEGG" id="eru:Erum1530"/>
<dbReference type="GO" id="GO:0005840">
    <property type="term" value="C:ribosome"/>
    <property type="evidence" value="ECO:0007669"/>
    <property type="project" value="UniProtKB-KW"/>
</dbReference>
<evidence type="ECO:0000313" key="8">
    <source>
        <dbReference type="Proteomes" id="UP000001021"/>
    </source>
</evidence>
<dbReference type="GO" id="GO:0003735">
    <property type="term" value="F:structural constituent of ribosome"/>
    <property type="evidence" value="ECO:0007669"/>
    <property type="project" value="InterPro"/>
</dbReference>
<organism evidence="7 8">
    <name type="scientific">Ehrlichia ruminantium (strain Welgevonden)</name>
    <dbReference type="NCBI Taxonomy" id="254945"/>
    <lineage>
        <taxon>Bacteria</taxon>
        <taxon>Pseudomonadati</taxon>
        <taxon>Pseudomonadota</taxon>
        <taxon>Alphaproteobacteria</taxon>
        <taxon>Rickettsiales</taxon>
        <taxon>Anaplasmataceae</taxon>
        <taxon>Ehrlichia</taxon>
    </lineage>
</organism>
<dbReference type="HOGENOM" id="CLU_171685_0_0_5"/>
<reference evidence="7 8" key="1">
    <citation type="journal article" date="2006" name="J. Bacteriol.">
        <title>Comparative genomic analysis of three strains of Ehrlichia ruminantium reveals an active process of genome size plasticity.</title>
        <authorList>
            <person name="Frutos R."/>
            <person name="Viari A."/>
            <person name="Ferraz C."/>
            <person name="Morgat A."/>
            <person name="Eychenie S."/>
            <person name="Kandassami Y."/>
            <person name="Chantal I."/>
            <person name="Bensaid A."/>
            <person name="Coissac E."/>
            <person name="Vachiery N."/>
            <person name="Demaille J."/>
            <person name="Martinez D."/>
        </authorList>
    </citation>
    <scope>NUCLEOTIDE SEQUENCE [LARGE SCALE GENOMIC DNA]</scope>
    <source>
        <strain evidence="7 8">Welgevonden</strain>
    </source>
</reference>
<dbReference type="GO" id="GO:1990904">
    <property type="term" value="C:ribonucleoprotein complex"/>
    <property type="evidence" value="ECO:0007669"/>
    <property type="project" value="UniProtKB-KW"/>
</dbReference>
<comment type="similarity">
    <text evidence="1 5">Belongs to the bacterial ribosomal protein bS21 family.</text>
</comment>
<keyword evidence="3 5" id="KW-0687">Ribonucleoprotein</keyword>
<dbReference type="Proteomes" id="UP000001021">
    <property type="component" value="Chromosome"/>
</dbReference>
<evidence type="ECO:0000256" key="2">
    <source>
        <dbReference type="ARBA" id="ARBA00022980"/>
    </source>
</evidence>
<dbReference type="HAMAP" id="MF_00358">
    <property type="entry name" value="Ribosomal_bS21"/>
    <property type="match status" value="1"/>
</dbReference>
<sequence>MLIVIIAALFIYIGGFSLVEVIVYHGDIEQGIRTLKKKLQREGKPRQMKITHHEKPSEKRARKKDDCERRRKKLHKVPYEPLFTKFQVNARHFQVKRPSQANQSNESTENNV</sequence>
<evidence type="ECO:0000256" key="4">
    <source>
        <dbReference type="ARBA" id="ARBA00035135"/>
    </source>
</evidence>
<keyword evidence="2 5" id="KW-0689">Ribosomal protein</keyword>